<accession>A0A6J5LIQ2</accession>
<evidence type="ECO:0000313" key="1">
    <source>
        <dbReference type="EMBL" id="CAB4133006.1"/>
    </source>
</evidence>
<dbReference type="EMBL" id="LR796273">
    <property type="protein sequence ID" value="CAB4133006.1"/>
    <property type="molecule type" value="Genomic_DNA"/>
</dbReference>
<gene>
    <name evidence="1" type="ORF">UFOVP252_35</name>
</gene>
<sequence>MNDNVKMEHMTMKEYIAVAMMSELATKDAVLKMISDGEITATKVVESCFNWADIFMSVRESRNAKT</sequence>
<reference evidence="1" key="1">
    <citation type="submission" date="2020-04" db="EMBL/GenBank/DDBJ databases">
        <authorList>
            <person name="Chiriac C."/>
            <person name="Salcher M."/>
            <person name="Ghai R."/>
            <person name="Kavagutti S V."/>
        </authorList>
    </citation>
    <scope>NUCLEOTIDE SEQUENCE</scope>
</reference>
<organism evidence="1">
    <name type="scientific">uncultured Caudovirales phage</name>
    <dbReference type="NCBI Taxonomy" id="2100421"/>
    <lineage>
        <taxon>Viruses</taxon>
        <taxon>Duplodnaviria</taxon>
        <taxon>Heunggongvirae</taxon>
        <taxon>Uroviricota</taxon>
        <taxon>Caudoviricetes</taxon>
        <taxon>Peduoviridae</taxon>
        <taxon>Maltschvirus</taxon>
        <taxon>Maltschvirus maltsch</taxon>
    </lineage>
</organism>
<name>A0A6J5LIQ2_9CAUD</name>
<proteinExistence type="predicted"/>
<protein>
    <submittedName>
        <fullName evidence="1">Uncharacterized protein</fullName>
    </submittedName>
</protein>